<dbReference type="GO" id="GO:0097506">
    <property type="term" value="F:deaminated base DNA N-glycosylase activity"/>
    <property type="evidence" value="ECO:0007669"/>
    <property type="project" value="UniProtKB-ARBA"/>
</dbReference>
<protein>
    <submittedName>
        <fullName evidence="9">Uracil-DNA glycosylase, family 4</fullName>
    </submittedName>
</protein>
<dbReference type="Pfam" id="PF03167">
    <property type="entry name" value="UDG"/>
    <property type="match status" value="1"/>
</dbReference>
<keyword evidence="10" id="KW-1185">Reference proteome</keyword>
<reference evidence="9 10" key="1">
    <citation type="submission" date="2014-12" db="EMBL/GenBank/DDBJ databases">
        <title>Draft genome sequences of 29 type strains of Enterococci.</title>
        <authorList>
            <person name="Zhong Z."/>
            <person name="Sun Z."/>
            <person name="Liu W."/>
            <person name="Zhang W."/>
            <person name="Zhang H."/>
        </authorList>
    </citation>
    <scope>NUCLEOTIDE SEQUENCE [LARGE SCALE GENOMIC DNA]</scope>
    <source>
        <strain evidence="9 10">DSM 22802</strain>
    </source>
</reference>
<accession>A0A1L8SYR7</accession>
<dbReference type="InterPro" id="IPR036895">
    <property type="entry name" value="Uracil-DNA_glycosylase-like_sf"/>
</dbReference>
<evidence type="ECO:0000313" key="10">
    <source>
        <dbReference type="Proteomes" id="UP000183700"/>
    </source>
</evidence>
<dbReference type="GO" id="GO:0046872">
    <property type="term" value="F:metal ion binding"/>
    <property type="evidence" value="ECO:0007669"/>
    <property type="project" value="UniProtKB-KW"/>
</dbReference>
<proteinExistence type="predicted"/>
<dbReference type="GO" id="GO:0051539">
    <property type="term" value="F:4 iron, 4 sulfur cluster binding"/>
    <property type="evidence" value="ECO:0007669"/>
    <property type="project" value="UniProtKB-KW"/>
</dbReference>
<dbReference type="InterPro" id="IPR005122">
    <property type="entry name" value="Uracil-DNA_glycosylase-like"/>
</dbReference>
<dbReference type="SMART" id="SM00986">
    <property type="entry name" value="UDG"/>
    <property type="match status" value="1"/>
</dbReference>
<dbReference type="PANTHER" id="PTHR33693:SF1">
    <property type="entry name" value="TYPE-4 URACIL-DNA GLYCOSYLASE"/>
    <property type="match status" value="1"/>
</dbReference>
<keyword evidence="1" id="KW-0004">4Fe-4S</keyword>
<evidence type="ECO:0000313" key="9">
    <source>
        <dbReference type="EMBL" id="OJG37211.1"/>
    </source>
</evidence>
<dbReference type="OrthoDB" id="5290748at2"/>
<evidence type="ECO:0000256" key="3">
    <source>
        <dbReference type="ARBA" id="ARBA00022763"/>
    </source>
</evidence>
<dbReference type="STRING" id="319970.RV00_GL000168"/>
<keyword evidence="6" id="KW-0411">Iron-sulfur</keyword>
<evidence type="ECO:0000256" key="2">
    <source>
        <dbReference type="ARBA" id="ARBA00022723"/>
    </source>
</evidence>
<dbReference type="InterPro" id="IPR051536">
    <property type="entry name" value="UDG_Type-4/5"/>
</dbReference>
<evidence type="ECO:0000256" key="1">
    <source>
        <dbReference type="ARBA" id="ARBA00022485"/>
    </source>
</evidence>
<dbReference type="CDD" id="cd10030">
    <property type="entry name" value="UDG-F4_TTUDGA_SPO1dp_like"/>
    <property type="match status" value="1"/>
</dbReference>
<evidence type="ECO:0000256" key="7">
    <source>
        <dbReference type="ARBA" id="ARBA00023204"/>
    </source>
</evidence>
<dbReference type="Gene3D" id="3.40.470.10">
    <property type="entry name" value="Uracil-DNA glycosylase-like domain"/>
    <property type="match status" value="1"/>
</dbReference>
<organism evidence="9 10">
    <name type="scientific">Enterococcus devriesei</name>
    <dbReference type="NCBI Taxonomy" id="319970"/>
    <lineage>
        <taxon>Bacteria</taxon>
        <taxon>Bacillati</taxon>
        <taxon>Bacillota</taxon>
        <taxon>Bacilli</taxon>
        <taxon>Lactobacillales</taxon>
        <taxon>Enterococcaceae</taxon>
        <taxon>Enterococcus</taxon>
    </lineage>
</organism>
<evidence type="ECO:0000256" key="4">
    <source>
        <dbReference type="ARBA" id="ARBA00022801"/>
    </source>
</evidence>
<feature type="domain" description="Uracil-DNA glycosylase-like" evidence="8">
    <location>
        <begin position="25"/>
        <end position="204"/>
    </location>
</feature>
<keyword evidence="5" id="KW-0408">Iron</keyword>
<dbReference type="AlphaFoldDB" id="A0A1L8SYR7"/>
<sequence>MDYPTGLVDLVAERSKGFQLEGFIAGQGPIHPKLMLVGEAPGRKEVENHIPFSGAAGKELIQAMESIGLTRENTYITSAVRSRPYKVLERLNKRTQKNERVYPNRTPNKKEILAHAPLLDYELSQVQPTIVATLGNIGLQRLLGPKWQISESHGTVYHGPVLELSKAQDRYQPSEKEYTVVPLFHPAAIFYNRSLSEKITKDWITLGKLLEKEAK</sequence>
<dbReference type="GO" id="GO:0006281">
    <property type="term" value="P:DNA repair"/>
    <property type="evidence" value="ECO:0007669"/>
    <property type="project" value="UniProtKB-KW"/>
</dbReference>
<evidence type="ECO:0000256" key="5">
    <source>
        <dbReference type="ARBA" id="ARBA00023004"/>
    </source>
</evidence>
<dbReference type="EMBL" id="JXKM01000001">
    <property type="protein sequence ID" value="OJG37211.1"/>
    <property type="molecule type" value="Genomic_DNA"/>
</dbReference>
<dbReference type="SUPFAM" id="SSF52141">
    <property type="entry name" value="Uracil-DNA glycosylase-like"/>
    <property type="match status" value="1"/>
</dbReference>
<keyword evidence="3" id="KW-0227">DNA damage</keyword>
<keyword evidence="7" id="KW-0234">DNA repair</keyword>
<name>A0A1L8SYR7_9ENTE</name>
<evidence type="ECO:0000256" key="6">
    <source>
        <dbReference type="ARBA" id="ARBA00023014"/>
    </source>
</evidence>
<comment type="caution">
    <text evidence="9">The sequence shown here is derived from an EMBL/GenBank/DDBJ whole genome shotgun (WGS) entry which is preliminary data.</text>
</comment>
<keyword evidence="4" id="KW-0378">Hydrolase</keyword>
<dbReference type="SMART" id="SM00987">
    <property type="entry name" value="UreE_C"/>
    <property type="match status" value="1"/>
</dbReference>
<evidence type="ECO:0000259" key="8">
    <source>
        <dbReference type="SMART" id="SM00986"/>
    </source>
</evidence>
<keyword evidence="2" id="KW-0479">Metal-binding</keyword>
<dbReference type="RefSeq" id="WP_071861034.1">
    <property type="nucleotide sequence ID" value="NZ_JBHLVS010000004.1"/>
</dbReference>
<dbReference type="PANTHER" id="PTHR33693">
    <property type="entry name" value="TYPE-5 URACIL-DNA GLYCOSYLASE"/>
    <property type="match status" value="1"/>
</dbReference>
<gene>
    <name evidence="9" type="ORF">RV00_GL000168</name>
</gene>
<dbReference type="Proteomes" id="UP000183700">
    <property type="component" value="Unassembled WGS sequence"/>
</dbReference>